<dbReference type="PANTHER" id="PTHR14633:SF3">
    <property type="entry name" value="LITTLE ELONGATION COMPLEX SUBUNIT 2"/>
    <property type="match status" value="1"/>
</dbReference>
<feature type="region of interest" description="Disordered" evidence="1">
    <location>
        <begin position="348"/>
        <end position="378"/>
    </location>
</feature>
<evidence type="ECO:0000259" key="2">
    <source>
        <dbReference type="Pfam" id="PF10505"/>
    </source>
</evidence>
<dbReference type="Pfam" id="PF10505">
    <property type="entry name" value="NARG2_C"/>
    <property type="match status" value="1"/>
</dbReference>
<evidence type="ECO:0000313" key="3">
    <source>
        <dbReference type="Proteomes" id="UP001652582"/>
    </source>
</evidence>
<feature type="region of interest" description="Disordered" evidence="1">
    <location>
        <begin position="658"/>
        <end position="709"/>
    </location>
</feature>
<dbReference type="GeneID" id="112050231"/>
<feature type="region of interest" description="Disordered" evidence="1">
    <location>
        <begin position="402"/>
        <end position="445"/>
    </location>
</feature>
<accession>A0ABM3LGF1</accession>
<feature type="domain" description="Little elongation complex subunit 2 C-terminal" evidence="2">
    <location>
        <begin position="466"/>
        <end position="655"/>
    </location>
</feature>
<dbReference type="InterPro" id="IPR019535">
    <property type="entry name" value="ICE2_C"/>
</dbReference>
<organism evidence="3 4">
    <name type="scientific">Bicyclus anynana</name>
    <name type="common">Squinting bush brown butterfly</name>
    <dbReference type="NCBI Taxonomy" id="110368"/>
    <lineage>
        <taxon>Eukaryota</taxon>
        <taxon>Metazoa</taxon>
        <taxon>Ecdysozoa</taxon>
        <taxon>Arthropoda</taxon>
        <taxon>Hexapoda</taxon>
        <taxon>Insecta</taxon>
        <taxon>Pterygota</taxon>
        <taxon>Neoptera</taxon>
        <taxon>Endopterygota</taxon>
        <taxon>Lepidoptera</taxon>
        <taxon>Glossata</taxon>
        <taxon>Ditrysia</taxon>
        <taxon>Papilionoidea</taxon>
        <taxon>Nymphalidae</taxon>
        <taxon>Satyrinae</taxon>
        <taxon>Satyrini</taxon>
        <taxon>Mycalesina</taxon>
        <taxon>Bicyclus</taxon>
    </lineage>
</organism>
<feature type="compositionally biased region" description="Basic and acidic residues" evidence="1">
    <location>
        <begin position="350"/>
        <end position="360"/>
    </location>
</feature>
<dbReference type="PANTHER" id="PTHR14633">
    <property type="entry name" value="LITTLE ELONGATION COMPLEX SUBUNIT 2"/>
    <property type="match status" value="1"/>
</dbReference>
<keyword evidence="3" id="KW-1185">Reference proteome</keyword>
<dbReference type="RefSeq" id="XP_052738139.1">
    <property type="nucleotide sequence ID" value="XM_052882179.1"/>
</dbReference>
<feature type="compositionally biased region" description="Basic and acidic residues" evidence="1">
    <location>
        <begin position="409"/>
        <end position="433"/>
    </location>
</feature>
<reference evidence="4" key="1">
    <citation type="submission" date="2025-08" db="UniProtKB">
        <authorList>
            <consortium name="RefSeq"/>
        </authorList>
    </citation>
    <scope>IDENTIFICATION</scope>
</reference>
<name>A0ABM3LGF1_BICAN</name>
<sequence length="709" mass="80682">MEHIRQFDWCTSQPDIYFLKEEDISHSVTEKILRNKFHNPAISSDSEEEGAVINWDEIFSKKQNIQFQKAQRLFVPCLPQHPPPYPKLSAIDGRQHYVCLKIICAENPHILPEEFVPRPRNSDHRLFEELKSKYEDEKKEFIAWAKTLWTNSHCVRALHPKPHVENVYESRFKMRANEMNSYPKSFDMAAQIPLEASSSTCEMVFDKDIKSVNISLLPQIECRPMTHKFSIIRPCNTPEPCTKHPCKFILPHEKSVSILPLTEVQRELAQFALDNNAHYIASENSLKCLIETDQTWDISVNVSDVIGPDGETTNVVVLGSEFSVYKEAVLVRTYRAFKHLLQHSLLPPSEKPKLNYKDQDDNTAEETTVEDNTNTVPESIDMAVDSDDEENLCIDEGLPDWFASDEDMSEKGQKSNSEKQETNKPIASKENEKTQGSNNTEPIKDNNDFYNCTCKDTIFERPPPRSYRRWRLRSTTTGEEHQLIVHCAHKVRDQHGEVVLEPIPEYQLELGASAQSRDKIRSLALSLSLRENASLLNVRVDGDSGEVATFESVSRDQLMAVHGDVTSDVANTLHTALSQLQGLLPGKYVLRHEPSHGANALLYAVKAGGALTLDFDCARLAELDEAKSLKTPPTLTPALLPFHKYRKILPLAFTPHQHLLPREPRKPPHRQKTPPRALQKDADKQCGGAGARSKWPKRKKKNNKVQVFE</sequence>
<evidence type="ECO:0000256" key="1">
    <source>
        <dbReference type="SAM" id="MobiDB-lite"/>
    </source>
</evidence>
<feature type="compositionally biased region" description="Basic residues" evidence="1">
    <location>
        <begin position="694"/>
        <end position="703"/>
    </location>
</feature>
<gene>
    <name evidence="4" type="primary">LOC112050231</name>
</gene>
<protein>
    <submittedName>
        <fullName evidence="4">Uncharacterized protein LOC112050231 isoform X1</fullName>
    </submittedName>
</protein>
<evidence type="ECO:0000313" key="4">
    <source>
        <dbReference type="RefSeq" id="XP_052738139.1"/>
    </source>
</evidence>
<dbReference type="Proteomes" id="UP001652582">
    <property type="component" value="Chromosome 6"/>
</dbReference>
<proteinExistence type="predicted"/>